<evidence type="ECO:0000313" key="1">
    <source>
        <dbReference type="EMBL" id="MBD2848489.1"/>
    </source>
</evidence>
<evidence type="ECO:0008006" key="3">
    <source>
        <dbReference type="Google" id="ProtNLM"/>
    </source>
</evidence>
<keyword evidence="2" id="KW-1185">Reference proteome</keyword>
<gene>
    <name evidence="1" type="ORF">IDH44_25180</name>
</gene>
<organism evidence="1 2">
    <name type="scientific">Paenibacillus sabuli</name>
    <dbReference type="NCBI Taxonomy" id="2772509"/>
    <lineage>
        <taxon>Bacteria</taxon>
        <taxon>Bacillati</taxon>
        <taxon>Bacillota</taxon>
        <taxon>Bacilli</taxon>
        <taxon>Bacillales</taxon>
        <taxon>Paenibacillaceae</taxon>
        <taxon>Paenibacillus</taxon>
    </lineage>
</organism>
<dbReference type="RefSeq" id="WP_190921587.1">
    <property type="nucleotide sequence ID" value="NZ_JACXIZ010000069.1"/>
</dbReference>
<dbReference type="Proteomes" id="UP000621560">
    <property type="component" value="Unassembled WGS sequence"/>
</dbReference>
<name>A0A927GU30_9BACL</name>
<protein>
    <recommendedName>
        <fullName evidence="3">Hydrolase</fullName>
    </recommendedName>
</protein>
<sequence>METQSKRPYFVSVSGKAVESASSHSEHLEIMATPKEVDELQLMLDRQHTYDTDTVKNAPIPFKSADHDPANTVFNDKLKELYYTIYRLGTPKTRDHIRSMDILEELEHPDYNHPGYEK</sequence>
<reference evidence="1" key="1">
    <citation type="submission" date="2020-09" db="EMBL/GenBank/DDBJ databases">
        <title>A novel bacterium of genus Paenibacillus, isolated from South China Sea.</title>
        <authorList>
            <person name="Huang H."/>
            <person name="Mo K."/>
            <person name="Hu Y."/>
        </authorList>
    </citation>
    <scope>NUCLEOTIDE SEQUENCE</scope>
    <source>
        <strain evidence="1">IB182496</strain>
    </source>
</reference>
<dbReference type="EMBL" id="JACXIZ010000069">
    <property type="protein sequence ID" value="MBD2848489.1"/>
    <property type="molecule type" value="Genomic_DNA"/>
</dbReference>
<accession>A0A927GU30</accession>
<proteinExistence type="predicted"/>
<dbReference type="AlphaFoldDB" id="A0A927GU30"/>
<comment type="caution">
    <text evidence="1">The sequence shown here is derived from an EMBL/GenBank/DDBJ whole genome shotgun (WGS) entry which is preliminary data.</text>
</comment>
<evidence type="ECO:0000313" key="2">
    <source>
        <dbReference type="Proteomes" id="UP000621560"/>
    </source>
</evidence>